<dbReference type="Pfam" id="PF00512">
    <property type="entry name" value="HisKA"/>
    <property type="match status" value="1"/>
</dbReference>
<evidence type="ECO:0000256" key="6">
    <source>
        <dbReference type="ARBA" id="ARBA00022679"/>
    </source>
</evidence>
<dbReference type="SUPFAM" id="SSF47384">
    <property type="entry name" value="Homodimeric domain of signal transducing histidine kinase"/>
    <property type="match status" value="1"/>
</dbReference>
<dbReference type="Pfam" id="PF02518">
    <property type="entry name" value="HATPase_c"/>
    <property type="match status" value="1"/>
</dbReference>
<evidence type="ECO:0000256" key="8">
    <source>
        <dbReference type="ARBA" id="ARBA00022741"/>
    </source>
</evidence>
<dbReference type="SMART" id="SM00388">
    <property type="entry name" value="HisKA"/>
    <property type="match status" value="1"/>
</dbReference>
<dbReference type="GO" id="GO:0005886">
    <property type="term" value="C:plasma membrane"/>
    <property type="evidence" value="ECO:0007669"/>
    <property type="project" value="UniProtKB-SubCell"/>
</dbReference>
<dbReference type="GO" id="GO:0005524">
    <property type="term" value="F:ATP binding"/>
    <property type="evidence" value="ECO:0007669"/>
    <property type="project" value="UniProtKB-KW"/>
</dbReference>
<dbReference type="EMBL" id="JACNJH010000266">
    <property type="protein sequence ID" value="MBC8363172.1"/>
    <property type="molecule type" value="Genomic_DNA"/>
</dbReference>
<evidence type="ECO:0000313" key="17">
    <source>
        <dbReference type="Proteomes" id="UP000603434"/>
    </source>
</evidence>
<sequence>MNPSQNSTSNYYRALTRKMILTVIIVSFAPMILVSGVIFDQFREFYKEKVYAHLRVLVRKHQRTIDSFLNEKMSDIRFLAKSYYFEELRDATFLQQRLALLQEEYDTVFEDLGVIDARGIQVAYAGPFELARAKYSEADWFKKAIGTQYFISDVFLGLRGLPHFIVAVRQKYEAEHWIFRATIDFAFFNNLVTSIRIGKTGFAFILNREGELQTKQLFDILPSKEIYMDLIRKGKDSTEDVHIFEQKDALNKKNIYVSAFLKNGDWLLVYQQESADAFADLNRAQYIAVIIFLVGGIAIITMAFVLSRRMVNRIARADREKEMMNQQVIETGKLASIGELAAGIAHEINNPVAIMVEEAGWIQDLLEEEEFRQSENLDEFNRALKQINTQGKRCKEITHKLLSFARKTDPRKQQVQINELIEDVVGLSSQRAKYSNVVISTKLEKDLPALQASETELQQVFLNLINNALDAMEKKGGILEIASQLNGAHIEIDIDDNGPGIPEANLVRIFDPFFTTKPVGKGTGLGLSICYGIIKKMGGDIDIRSVVDMGTKFRIRLPLTRSAGETGAEKSLKGSALH</sequence>
<evidence type="ECO:0000256" key="9">
    <source>
        <dbReference type="ARBA" id="ARBA00022777"/>
    </source>
</evidence>
<evidence type="ECO:0000256" key="10">
    <source>
        <dbReference type="ARBA" id="ARBA00022840"/>
    </source>
</evidence>
<organism evidence="16 17">
    <name type="scientific">Candidatus Desulfatibia profunda</name>
    <dbReference type="NCBI Taxonomy" id="2841695"/>
    <lineage>
        <taxon>Bacteria</taxon>
        <taxon>Pseudomonadati</taxon>
        <taxon>Thermodesulfobacteriota</taxon>
        <taxon>Desulfobacteria</taxon>
        <taxon>Desulfobacterales</taxon>
        <taxon>Desulfobacterales incertae sedis</taxon>
        <taxon>Candidatus Desulfatibia</taxon>
    </lineage>
</organism>
<evidence type="ECO:0000313" key="16">
    <source>
        <dbReference type="EMBL" id="MBC8363172.1"/>
    </source>
</evidence>
<dbReference type="Proteomes" id="UP000603434">
    <property type="component" value="Unassembled WGS sequence"/>
</dbReference>
<keyword evidence="9 16" id="KW-0418">Kinase</keyword>
<dbReference type="EC" id="2.7.13.3" evidence="3"/>
<dbReference type="PANTHER" id="PTHR43065:SF46">
    <property type="entry name" value="C4-DICARBOXYLATE TRANSPORT SENSOR PROTEIN DCTB"/>
    <property type="match status" value="1"/>
</dbReference>
<reference evidence="16 17" key="1">
    <citation type="submission" date="2020-08" db="EMBL/GenBank/DDBJ databases">
        <title>Bridging the membrane lipid divide: bacteria of the FCB group superphylum have the potential to synthesize archaeal ether lipids.</title>
        <authorList>
            <person name="Villanueva L."/>
            <person name="Von Meijenfeldt F.A.B."/>
            <person name="Westbye A.B."/>
            <person name="Yadav S."/>
            <person name="Hopmans E.C."/>
            <person name="Dutilh B.E."/>
            <person name="Sinninghe Damste J.S."/>
        </authorList>
    </citation>
    <scope>NUCLEOTIDE SEQUENCE [LARGE SCALE GENOMIC DNA]</scope>
    <source>
        <strain evidence="16">NIOZ-UU30</strain>
    </source>
</reference>
<evidence type="ECO:0000256" key="7">
    <source>
        <dbReference type="ARBA" id="ARBA00022692"/>
    </source>
</evidence>
<dbReference type="SUPFAM" id="SSF55874">
    <property type="entry name" value="ATPase domain of HSP90 chaperone/DNA topoisomerase II/histidine kinase"/>
    <property type="match status" value="1"/>
</dbReference>
<dbReference type="InterPro" id="IPR003594">
    <property type="entry name" value="HATPase_dom"/>
</dbReference>
<evidence type="ECO:0000259" key="15">
    <source>
        <dbReference type="PROSITE" id="PS50109"/>
    </source>
</evidence>
<proteinExistence type="predicted"/>
<evidence type="ECO:0000256" key="1">
    <source>
        <dbReference type="ARBA" id="ARBA00000085"/>
    </source>
</evidence>
<evidence type="ECO:0000256" key="12">
    <source>
        <dbReference type="ARBA" id="ARBA00023012"/>
    </source>
</evidence>
<dbReference type="AlphaFoldDB" id="A0A8J6TK80"/>
<keyword evidence="10" id="KW-0067">ATP-binding</keyword>
<feature type="domain" description="Histidine kinase" evidence="15">
    <location>
        <begin position="343"/>
        <end position="561"/>
    </location>
</feature>
<evidence type="ECO:0000256" key="2">
    <source>
        <dbReference type="ARBA" id="ARBA00004651"/>
    </source>
</evidence>
<evidence type="ECO:0000256" key="5">
    <source>
        <dbReference type="ARBA" id="ARBA00022553"/>
    </source>
</evidence>
<dbReference type="PROSITE" id="PS50109">
    <property type="entry name" value="HIS_KIN"/>
    <property type="match status" value="1"/>
</dbReference>
<dbReference type="InterPro" id="IPR005467">
    <property type="entry name" value="His_kinase_dom"/>
</dbReference>
<keyword evidence="11 14" id="KW-1133">Transmembrane helix</keyword>
<dbReference type="GO" id="GO:0000155">
    <property type="term" value="F:phosphorelay sensor kinase activity"/>
    <property type="evidence" value="ECO:0007669"/>
    <property type="project" value="InterPro"/>
</dbReference>
<keyword evidence="4" id="KW-1003">Cell membrane</keyword>
<feature type="transmembrane region" description="Helical" evidence="14">
    <location>
        <begin position="20"/>
        <end position="39"/>
    </location>
</feature>
<dbReference type="InterPro" id="IPR003661">
    <property type="entry name" value="HisK_dim/P_dom"/>
</dbReference>
<evidence type="ECO:0000256" key="13">
    <source>
        <dbReference type="ARBA" id="ARBA00023136"/>
    </source>
</evidence>
<protein>
    <recommendedName>
        <fullName evidence="3">histidine kinase</fullName>
        <ecNumber evidence="3">2.7.13.3</ecNumber>
    </recommendedName>
</protein>
<dbReference type="Pfam" id="PF02743">
    <property type="entry name" value="dCache_1"/>
    <property type="match status" value="1"/>
</dbReference>
<evidence type="ECO:0000256" key="14">
    <source>
        <dbReference type="SAM" id="Phobius"/>
    </source>
</evidence>
<evidence type="ECO:0000256" key="4">
    <source>
        <dbReference type="ARBA" id="ARBA00022475"/>
    </source>
</evidence>
<dbReference type="InterPro" id="IPR036097">
    <property type="entry name" value="HisK_dim/P_sf"/>
</dbReference>
<evidence type="ECO:0000256" key="11">
    <source>
        <dbReference type="ARBA" id="ARBA00022989"/>
    </source>
</evidence>
<dbReference type="Gene3D" id="1.10.287.130">
    <property type="match status" value="1"/>
</dbReference>
<gene>
    <name evidence="16" type="ORF">H8E23_17450</name>
</gene>
<keyword evidence="13 14" id="KW-0472">Membrane</keyword>
<name>A0A8J6TK80_9BACT</name>
<keyword evidence="8" id="KW-0547">Nucleotide-binding</keyword>
<keyword evidence="6" id="KW-0808">Transferase</keyword>
<comment type="subcellular location">
    <subcellularLocation>
        <location evidence="2">Cell membrane</location>
        <topology evidence="2">Multi-pass membrane protein</topology>
    </subcellularLocation>
</comment>
<dbReference type="PANTHER" id="PTHR43065">
    <property type="entry name" value="SENSOR HISTIDINE KINASE"/>
    <property type="match status" value="1"/>
</dbReference>
<dbReference type="Gene3D" id="3.30.565.10">
    <property type="entry name" value="Histidine kinase-like ATPase, C-terminal domain"/>
    <property type="match status" value="1"/>
</dbReference>
<evidence type="ECO:0000256" key="3">
    <source>
        <dbReference type="ARBA" id="ARBA00012438"/>
    </source>
</evidence>
<dbReference type="InterPro" id="IPR033479">
    <property type="entry name" value="dCache_1"/>
</dbReference>
<comment type="caution">
    <text evidence="16">The sequence shown here is derived from an EMBL/GenBank/DDBJ whole genome shotgun (WGS) entry which is preliminary data.</text>
</comment>
<dbReference type="PRINTS" id="PR00344">
    <property type="entry name" value="BCTRLSENSOR"/>
</dbReference>
<accession>A0A8J6TK80</accession>
<dbReference type="InterPro" id="IPR036890">
    <property type="entry name" value="HATPase_C_sf"/>
</dbReference>
<keyword evidence="7 14" id="KW-0812">Transmembrane</keyword>
<dbReference type="InterPro" id="IPR004358">
    <property type="entry name" value="Sig_transdc_His_kin-like_C"/>
</dbReference>
<dbReference type="Gene3D" id="3.30.450.20">
    <property type="entry name" value="PAS domain"/>
    <property type="match status" value="2"/>
</dbReference>
<keyword evidence="12" id="KW-0902">Two-component regulatory system</keyword>
<comment type="catalytic activity">
    <reaction evidence="1">
        <text>ATP + protein L-histidine = ADP + protein N-phospho-L-histidine.</text>
        <dbReference type="EC" id="2.7.13.3"/>
    </reaction>
</comment>
<feature type="transmembrane region" description="Helical" evidence="14">
    <location>
        <begin position="286"/>
        <end position="306"/>
    </location>
</feature>
<dbReference type="SMART" id="SM00387">
    <property type="entry name" value="HATPase_c"/>
    <property type="match status" value="1"/>
</dbReference>
<keyword evidence="5" id="KW-0597">Phosphoprotein</keyword>
<dbReference type="CDD" id="cd00082">
    <property type="entry name" value="HisKA"/>
    <property type="match status" value="1"/>
</dbReference>